<dbReference type="Proteomes" id="UP000286134">
    <property type="component" value="Unassembled WGS sequence"/>
</dbReference>
<feature type="region of interest" description="Disordered" evidence="2">
    <location>
        <begin position="305"/>
        <end position="327"/>
    </location>
</feature>
<dbReference type="InterPro" id="IPR011989">
    <property type="entry name" value="ARM-like"/>
</dbReference>
<comment type="caution">
    <text evidence="4">The sequence shown here is derived from an EMBL/GenBank/DDBJ whole genome shotgun (WGS) entry which is preliminary data.</text>
</comment>
<dbReference type="InterPro" id="IPR033031">
    <property type="entry name" value="Scc2/Nipped-B"/>
</dbReference>
<evidence type="ECO:0000256" key="1">
    <source>
        <dbReference type="RuleBase" id="RU364107"/>
    </source>
</evidence>
<dbReference type="SUPFAM" id="SSF48371">
    <property type="entry name" value="ARM repeat"/>
    <property type="match status" value="1"/>
</dbReference>
<dbReference type="GO" id="GO:0034087">
    <property type="term" value="P:establishment of mitotic sister chromatid cohesion"/>
    <property type="evidence" value="ECO:0007669"/>
    <property type="project" value="TreeGrafter"/>
</dbReference>
<dbReference type="GO" id="GO:0061775">
    <property type="term" value="F:cohesin loader activity"/>
    <property type="evidence" value="ECO:0007669"/>
    <property type="project" value="InterPro"/>
</dbReference>
<keyword evidence="1" id="KW-0131">Cell cycle</keyword>
<feature type="region of interest" description="Disordered" evidence="2">
    <location>
        <begin position="1"/>
        <end position="25"/>
    </location>
</feature>
<evidence type="ECO:0000313" key="5">
    <source>
        <dbReference type="Proteomes" id="UP000286134"/>
    </source>
</evidence>
<dbReference type="Pfam" id="PF12830">
    <property type="entry name" value="Nipped-B_C"/>
    <property type="match status" value="1"/>
</dbReference>
<evidence type="ECO:0000313" key="4">
    <source>
        <dbReference type="EMBL" id="RKF60996.1"/>
    </source>
</evidence>
<gene>
    <name evidence="4" type="ORF">OnM2_045079</name>
</gene>
<feature type="region of interest" description="Disordered" evidence="2">
    <location>
        <begin position="1839"/>
        <end position="1863"/>
    </location>
</feature>
<dbReference type="GO" id="GO:0071169">
    <property type="term" value="P:establishment of protein localization to chromatin"/>
    <property type="evidence" value="ECO:0007669"/>
    <property type="project" value="TreeGrafter"/>
</dbReference>
<dbReference type="Pfam" id="PF20168">
    <property type="entry name" value="PDS5"/>
    <property type="match status" value="1"/>
</dbReference>
<dbReference type="GO" id="GO:1990414">
    <property type="term" value="P:replication-born double-strand break repair via sister chromatid exchange"/>
    <property type="evidence" value="ECO:0007669"/>
    <property type="project" value="TreeGrafter"/>
</dbReference>
<feature type="compositionally biased region" description="Polar residues" evidence="2">
    <location>
        <begin position="312"/>
        <end position="324"/>
    </location>
</feature>
<keyword evidence="5" id="KW-1185">Reference proteome</keyword>
<evidence type="ECO:0000259" key="3">
    <source>
        <dbReference type="Pfam" id="PF12830"/>
    </source>
</evidence>
<dbReference type="InterPro" id="IPR024986">
    <property type="entry name" value="Nipped-B_C"/>
</dbReference>
<accession>A0A420HUA7</accession>
<feature type="region of interest" description="Disordered" evidence="2">
    <location>
        <begin position="219"/>
        <end position="241"/>
    </location>
</feature>
<feature type="compositionally biased region" description="Basic and acidic residues" evidence="2">
    <location>
        <begin position="220"/>
        <end position="229"/>
    </location>
</feature>
<sequence>MSSNGHAPNGPVRAIIPNGPNDSNAETIPKETRILTVEQAIPYSPFSSIVPFDSDIIPMPSIGLRSSNSIFKGSHQREETRYGLENLNGEAIDPTTSSNNLQRYLSYVRELLHPSGITRYKFKVKPMSCSSSKELQEPQVSLSAFSQMVFDSTYLSFTNSISDSYSKSLKSFDLLKSTPSVSVTRQHQSLSSHHDVRCNNSLLSSSTRSIIPQVIIPSKLPEKKQKTQTERILSPHLTPKPASLRQYELNRKKPAVKNGNEDVQSNTVLTPPVNIPSDSSSKEIVATSNVQQPCISIVTQLPQQLEEDPHQSLESLQPQDTKSPTKPKAHFCQENILSQYEVNSYGNNLTTGCDEREKADIALRNLQEYLQEIIEAEDHLDMNTMDQFFTYSQERGIRLNNNSHIKLDSLIQKVIQLGRFSKVDVNDLTRVQKFCENTLKDTESLDLKIYDSMSEEDVSLWSFRLTSAQLGIRSAHTALRIMAGSREERQIYSEDLTKSALNAFSYVLETCIIPILEIRNFGFSKTLFKLLLGEKKIIIGLLKQCQRLLLLLASLVIQVDLSDSVVNTLECIVFKLFFVENVSSEKDSIIGTSRLDGLRTAAMEVLLGIFTSKPAQRRGIYAEFLTSLEKLPISKQNARQFKLSEGGIIQHASALIMRLIQISTIVIDGAKESRRMHNLNEIIPANITKIDYARENVIGPDSKLSNEIEPITKITHLKIMVAPLIKAAKSDATYVIEFIVARAITTTKGMESPYRHLLDFFVQDFITCLGSIDWPSAELLLRFLLFKMIEISKSPKASSVSRNMALDVLSQMGPKISELLFHSQKMVKSVEYCQSELGNNLTNVVELFFEKKTSETQTLKFDSEVLSWSRGPFRICLESLEDRSSEKLVSDSAIAFIKVEWANRLLESFDHIEDDNWKLEKEYGDLAQRIQEVIKDDKWFSREYGFNNKPTSSEIRLAHTLILLSSPFCQYLDHILNIFLTSMNSGQAMVQAKSLKCLTQLLDTDPSIIDRHPWVKDQMVARLEDVSSSVRENALGLVSKLISLRPSLETDMVPEVLKRLNDANVGVRKRAIKLSKEIYIRNSKHHVRVKIAKTILWKTADDEPSIQELARQTLEDIWLSPLHQAASVNDISPQFKLGRTELVSLIVETTETSDGTLDKLLADKLDKALTHMLSSTSKSYEANTTVFKALVESMFETVIDSSSGTSKGAHSRIGCFHILQIFATSKPKLFTVEHIQILHPYVANLSSTDNAAIYNSVVNIFKQTLPYLSGIQESLLITIRNDLLKSLARLRIAQLDDVIACMSIISKTLQNFDNLTRVLISGLETINKLKNSELKDDDALKKLLKLLPIVGLLGKHCDFESRRYELSVKFPSLQHGTVPKLITDIIIPLASKSYPIELRKSALQATGYICFSWPQNFSYMNVYTAFEQAFEENEMELETVALEAFKCFLVSEENRSELERENPACMTVDSKAKLGVMGGSNGDGIALSIAQRFLYRIITVSLSSQEEKLTLLSTEIIASVARQGLVHPKQPGVALIILGTTAFTKVAKIAYEEHIALHAKHETLFERDYMTAVQGSYDYQRDIVNDTRGAWTGLDNDISGMNYTSKLSRMVQVLNDLSKPKTRKKFYENICLQLDRNKPRKDASEKQLTAREDKDHIKFSQYVVENIAFFEYKTFDELIFTLHVIERFVSSAGTDIARAIEQEILPSLFQHPPLPNENIEDFEKSIKAADSIRLKQLTAASIPLLLLWEVRSYLRHQYGLVSNKREGKVKSWKDLTIKPSKVSGFNGDKFWQQSSIISRALVSEDSMTDQCRNFVELLNFDHEIKVTVSEDDDCIEPRITPEIDDDQNVPGTSNPPEIPQNRKRKFVNDNFLSSHKKHHVSKGICKITNVVESNNEL</sequence>
<dbReference type="CDD" id="cd23958">
    <property type="entry name" value="SCC2"/>
    <property type="match status" value="1"/>
</dbReference>
<dbReference type="GO" id="GO:0090694">
    <property type="term" value="C:Scc2-Scc4 cohesin loading complex"/>
    <property type="evidence" value="ECO:0007669"/>
    <property type="project" value="TreeGrafter"/>
</dbReference>
<reference evidence="4 5" key="1">
    <citation type="journal article" date="2018" name="BMC Genomics">
        <title>Comparative genome analyses reveal sequence features reflecting distinct modes of host-adaptation between dicot and monocot powdery mildew.</title>
        <authorList>
            <person name="Wu Y."/>
            <person name="Ma X."/>
            <person name="Pan Z."/>
            <person name="Kale S.D."/>
            <person name="Song Y."/>
            <person name="King H."/>
            <person name="Zhang Q."/>
            <person name="Presley C."/>
            <person name="Deng X."/>
            <person name="Wei C.I."/>
            <person name="Xiao S."/>
        </authorList>
    </citation>
    <scope>NUCLEOTIDE SEQUENCE [LARGE SCALE GENOMIC DNA]</scope>
    <source>
        <strain evidence="4">UMSG2</strain>
    </source>
</reference>
<keyword evidence="1" id="KW-0539">Nucleus</keyword>
<dbReference type="InterPro" id="IPR016024">
    <property type="entry name" value="ARM-type_fold"/>
</dbReference>
<organism evidence="4 5">
    <name type="scientific">Erysiphe neolycopersici</name>
    <dbReference type="NCBI Taxonomy" id="212602"/>
    <lineage>
        <taxon>Eukaryota</taxon>
        <taxon>Fungi</taxon>
        <taxon>Dikarya</taxon>
        <taxon>Ascomycota</taxon>
        <taxon>Pezizomycotina</taxon>
        <taxon>Leotiomycetes</taxon>
        <taxon>Erysiphales</taxon>
        <taxon>Erysiphaceae</taxon>
        <taxon>Erysiphe</taxon>
    </lineage>
</organism>
<proteinExistence type="inferred from homology"/>
<dbReference type="PANTHER" id="PTHR21704:SF18">
    <property type="entry name" value="NIPPED-B-LIKE PROTEIN"/>
    <property type="match status" value="1"/>
</dbReference>
<dbReference type="EMBL" id="MCFK01004584">
    <property type="protein sequence ID" value="RKF60996.1"/>
    <property type="molecule type" value="Genomic_DNA"/>
</dbReference>
<keyword evidence="1" id="KW-0677">Repeat</keyword>
<dbReference type="OrthoDB" id="418242at2759"/>
<dbReference type="STRING" id="212602.A0A420HUA7"/>
<comment type="similarity">
    <text evidence="1">Belongs to the SCC2/Nipped-B family.</text>
</comment>
<protein>
    <recommendedName>
        <fullName evidence="1">Sister chromatid cohesion protein</fullName>
    </recommendedName>
</protein>
<name>A0A420HUA7_9PEZI</name>
<dbReference type="GO" id="GO:0010468">
    <property type="term" value="P:regulation of gene expression"/>
    <property type="evidence" value="ECO:0007669"/>
    <property type="project" value="InterPro"/>
</dbReference>
<dbReference type="GO" id="GO:0003682">
    <property type="term" value="F:chromatin binding"/>
    <property type="evidence" value="ECO:0007669"/>
    <property type="project" value="TreeGrafter"/>
</dbReference>
<feature type="domain" description="Sister chromatid cohesion C-terminal" evidence="3">
    <location>
        <begin position="1487"/>
        <end position="1687"/>
    </location>
</feature>
<feature type="region of interest" description="Disordered" evidence="2">
    <location>
        <begin position="257"/>
        <end position="280"/>
    </location>
</feature>
<evidence type="ECO:0000256" key="2">
    <source>
        <dbReference type="SAM" id="MobiDB-lite"/>
    </source>
</evidence>
<dbReference type="GO" id="GO:0140588">
    <property type="term" value="P:chromatin looping"/>
    <property type="evidence" value="ECO:0007669"/>
    <property type="project" value="InterPro"/>
</dbReference>
<dbReference type="PANTHER" id="PTHR21704">
    <property type="entry name" value="NIPPED-B-LIKE PROTEIN DELANGIN SCC2-RELATED"/>
    <property type="match status" value="1"/>
</dbReference>
<comment type="subcellular location">
    <subcellularLocation>
        <location evidence="1">Nucleus</location>
    </subcellularLocation>
</comment>
<dbReference type="Gene3D" id="1.25.10.10">
    <property type="entry name" value="Leucine-rich Repeat Variant"/>
    <property type="match status" value="1"/>
</dbReference>